<evidence type="ECO:0000313" key="4">
    <source>
        <dbReference type="Proteomes" id="UP000063699"/>
    </source>
</evidence>
<proteinExistence type="predicted"/>
<dbReference type="NCBIfam" id="NF047353">
    <property type="entry name" value="tube_lmo2291"/>
    <property type="match status" value="1"/>
</dbReference>
<evidence type="ECO:0008006" key="5">
    <source>
        <dbReference type="Google" id="ProtNLM"/>
    </source>
</evidence>
<reference evidence="3 4" key="1">
    <citation type="submission" date="2015-07" db="EMBL/GenBank/DDBJ databases">
        <title>Genome sequencing of Kibdelosporangium phytohabitans.</title>
        <authorList>
            <person name="Qin S."/>
            <person name="Xing K."/>
        </authorList>
    </citation>
    <scope>NUCLEOTIDE SEQUENCE [LARGE SCALE GENOMIC DNA]</scope>
    <source>
        <strain evidence="3 4">KLBMP1111</strain>
    </source>
</reference>
<dbReference type="RefSeq" id="WP_054289637.1">
    <property type="nucleotide sequence ID" value="NZ_CP012752.1"/>
</dbReference>
<dbReference type="Proteomes" id="UP000063699">
    <property type="component" value="Chromosome"/>
</dbReference>
<dbReference type="KEGG" id="kphy:AOZ06_12810"/>
<dbReference type="EMBL" id="CP012752">
    <property type="protein sequence ID" value="ALG07671.1"/>
    <property type="molecule type" value="Genomic_DNA"/>
</dbReference>
<name>A0A0N7F360_9PSEU</name>
<protein>
    <recommendedName>
        <fullName evidence="5">Phage tail protein</fullName>
    </recommendedName>
</protein>
<evidence type="ECO:0000313" key="3">
    <source>
        <dbReference type="EMBL" id="ALG07727.1"/>
    </source>
</evidence>
<dbReference type="AlphaFoldDB" id="A0A0N7F360"/>
<accession>A0A0N7F360</accession>
<dbReference type="STRING" id="860235.AOZ06_12810"/>
<feature type="compositionally biased region" description="Acidic residues" evidence="1">
    <location>
        <begin position="43"/>
        <end position="54"/>
    </location>
</feature>
<dbReference type="EMBL" id="CP012752">
    <property type="protein sequence ID" value="ALG07727.1"/>
    <property type="molecule type" value="Genomic_DNA"/>
</dbReference>
<sequence>MPTPIKKRIARFKRLEVNTGTDESPNWTLVRGLNKIGLSVEPNEVDSSDFDSEGWDGSSTTHRKWSVAVEGFEGYTGADNAQVDDPGQAFLKAKGILTGPEAQVQVRMYRTDTNKGYTGRANANWSGADEDVKALTPFACPLTGDGPLTPYTHTP</sequence>
<keyword evidence="4" id="KW-1185">Reference proteome</keyword>
<dbReference type="OrthoDB" id="4201135at2"/>
<gene>
    <name evidence="2" type="ORF">AOZ06_12810</name>
    <name evidence="3" type="ORF">AOZ06_13130</name>
</gene>
<feature type="region of interest" description="Disordered" evidence="1">
    <location>
        <begin position="41"/>
        <end position="61"/>
    </location>
</feature>
<dbReference type="KEGG" id="kphy:AOZ06_13130"/>
<organism evidence="3 4">
    <name type="scientific">Kibdelosporangium phytohabitans</name>
    <dbReference type="NCBI Taxonomy" id="860235"/>
    <lineage>
        <taxon>Bacteria</taxon>
        <taxon>Bacillati</taxon>
        <taxon>Actinomycetota</taxon>
        <taxon>Actinomycetes</taxon>
        <taxon>Pseudonocardiales</taxon>
        <taxon>Pseudonocardiaceae</taxon>
        <taxon>Kibdelosporangium</taxon>
    </lineage>
</organism>
<evidence type="ECO:0000256" key="1">
    <source>
        <dbReference type="SAM" id="MobiDB-lite"/>
    </source>
</evidence>
<evidence type="ECO:0000313" key="2">
    <source>
        <dbReference type="EMBL" id="ALG07671.1"/>
    </source>
</evidence>